<dbReference type="EMBL" id="FNPE01000004">
    <property type="protein sequence ID" value="SDY39119.1"/>
    <property type="molecule type" value="Genomic_DNA"/>
</dbReference>
<dbReference type="PANTHER" id="PTHR30346">
    <property type="entry name" value="TRANSCRIPTIONAL DUAL REGULATOR HCAR-RELATED"/>
    <property type="match status" value="1"/>
</dbReference>
<evidence type="ECO:0000259" key="5">
    <source>
        <dbReference type="Pfam" id="PF03466"/>
    </source>
</evidence>
<proteinExistence type="inferred from homology"/>
<dbReference type="GO" id="GO:0032993">
    <property type="term" value="C:protein-DNA complex"/>
    <property type="evidence" value="ECO:0007669"/>
    <property type="project" value="TreeGrafter"/>
</dbReference>
<gene>
    <name evidence="6" type="ORF">I6G47_03725</name>
    <name evidence="7" type="ORF">SAMN05421547_104257</name>
</gene>
<comment type="similarity">
    <text evidence="1">Belongs to the LysR transcriptional regulatory family.</text>
</comment>
<dbReference type="Gene3D" id="3.40.190.10">
    <property type="entry name" value="Periplasmic binding protein-like II"/>
    <property type="match status" value="2"/>
</dbReference>
<dbReference type="GO" id="GO:0003700">
    <property type="term" value="F:DNA-binding transcription factor activity"/>
    <property type="evidence" value="ECO:0007669"/>
    <property type="project" value="TreeGrafter"/>
</dbReference>
<feature type="domain" description="LysR substrate-binding" evidence="5">
    <location>
        <begin position="6"/>
        <end position="205"/>
    </location>
</feature>
<accession>A0A1H3JHR8</accession>
<protein>
    <submittedName>
        <fullName evidence="6">LysR family transcriptional regulator</fullName>
    </submittedName>
    <submittedName>
        <fullName evidence="7">LysR substrate binding domain-containing protein</fullName>
    </submittedName>
</protein>
<evidence type="ECO:0000256" key="3">
    <source>
        <dbReference type="ARBA" id="ARBA00023125"/>
    </source>
</evidence>
<dbReference type="SUPFAM" id="SSF53850">
    <property type="entry name" value="Periplasmic binding protein-like II"/>
    <property type="match status" value="1"/>
</dbReference>
<reference evidence="6 9" key="2">
    <citation type="submission" date="2020-12" db="EMBL/GenBank/DDBJ databases">
        <title>FDA dAtabase for Regulatory Grade micrObial Sequences (FDA-ARGOS): Supporting development and validation of Infectious Disease Dx tests.</title>
        <authorList>
            <person name="Sproer C."/>
            <person name="Gronow S."/>
            <person name="Severitt S."/>
            <person name="Schroder I."/>
            <person name="Tallon L."/>
            <person name="Sadzewicz L."/>
            <person name="Zhao X."/>
            <person name="Boylan J."/>
            <person name="Ott S."/>
            <person name="Bowen H."/>
            <person name="Vavikolanu K."/>
            <person name="Mehta A."/>
            <person name="Aluvathingal J."/>
            <person name="Nadendla S."/>
            <person name="Lowell S."/>
            <person name="Myers T."/>
            <person name="Yan Y."/>
            <person name="Sichtig H."/>
        </authorList>
    </citation>
    <scope>NUCLEOTIDE SEQUENCE [LARGE SCALE GENOMIC DNA]</scope>
    <source>
        <strain evidence="6 9">FDAARGOS_890</strain>
    </source>
</reference>
<evidence type="ECO:0000313" key="9">
    <source>
        <dbReference type="Proteomes" id="UP000595064"/>
    </source>
</evidence>
<dbReference type="Pfam" id="PF03466">
    <property type="entry name" value="LysR_substrate"/>
    <property type="match status" value="1"/>
</dbReference>
<keyword evidence="4" id="KW-0804">Transcription</keyword>
<dbReference type="Proteomes" id="UP000183417">
    <property type="component" value="Unassembled WGS sequence"/>
</dbReference>
<keyword evidence="2" id="KW-0805">Transcription regulation</keyword>
<evidence type="ECO:0000313" key="6">
    <source>
        <dbReference type="EMBL" id="QPS82209.1"/>
    </source>
</evidence>
<dbReference type="AlphaFoldDB" id="A0A1H3JHR8"/>
<dbReference type="PANTHER" id="PTHR30346:SF0">
    <property type="entry name" value="HCA OPERON TRANSCRIPTIONAL ACTIVATOR HCAR"/>
    <property type="match status" value="1"/>
</dbReference>
<dbReference type="EMBL" id="CP065748">
    <property type="protein sequence ID" value="QPS82209.1"/>
    <property type="molecule type" value="Genomic_DNA"/>
</dbReference>
<dbReference type="GeneID" id="94691911"/>
<keyword evidence="3" id="KW-0238">DNA-binding</keyword>
<evidence type="ECO:0000256" key="2">
    <source>
        <dbReference type="ARBA" id="ARBA00023015"/>
    </source>
</evidence>
<keyword evidence="9" id="KW-1185">Reference proteome</keyword>
<sequence length="208" mass="22610">MKSSDASTEIRVAVLGEWVPSPLADLLALQRAEEPETATALIGCSSTAQAQELPHDNFDLALSTAAWEWPGWVCEPLWHDTLAVAVAKRSHLLSYREVPRQELLKQPLICAQSTADEPWRAVAHGLVEDAPQGHEQTVSTFDMAMTLVSAGYGIAVAPAARLTCYLRRGIAARPLAGAPIIVMAYLLRPSSSLTEPQERFARRARSVS</sequence>
<name>A0A1H3JHR8_9BURK</name>
<evidence type="ECO:0000256" key="4">
    <source>
        <dbReference type="ARBA" id="ARBA00023163"/>
    </source>
</evidence>
<dbReference type="GO" id="GO:0003677">
    <property type="term" value="F:DNA binding"/>
    <property type="evidence" value="ECO:0007669"/>
    <property type="project" value="UniProtKB-KW"/>
</dbReference>
<dbReference type="InterPro" id="IPR005119">
    <property type="entry name" value="LysR_subst-bd"/>
</dbReference>
<evidence type="ECO:0000313" key="8">
    <source>
        <dbReference type="Proteomes" id="UP000183417"/>
    </source>
</evidence>
<dbReference type="KEGG" id="dla:I6G47_03725"/>
<evidence type="ECO:0000313" key="7">
    <source>
        <dbReference type="EMBL" id="SDY39119.1"/>
    </source>
</evidence>
<evidence type="ECO:0000256" key="1">
    <source>
        <dbReference type="ARBA" id="ARBA00009437"/>
    </source>
</evidence>
<organism evidence="7 8">
    <name type="scientific">Delftia lacustris</name>
    <dbReference type="NCBI Taxonomy" id="558537"/>
    <lineage>
        <taxon>Bacteria</taxon>
        <taxon>Pseudomonadati</taxon>
        <taxon>Pseudomonadota</taxon>
        <taxon>Betaproteobacteria</taxon>
        <taxon>Burkholderiales</taxon>
        <taxon>Comamonadaceae</taxon>
        <taxon>Delftia</taxon>
    </lineage>
</organism>
<reference evidence="7 8" key="1">
    <citation type="submission" date="2016-10" db="EMBL/GenBank/DDBJ databases">
        <authorList>
            <person name="de Groot N.N."/>
        </authorList>
    </citation>
    <scope>NUCLEOTIDE SEQUENCE [LARGE SCALE GENOMIC DNA]</scope>
    <source>
        <strain evidence="7 8">LMG 24775</strain>
    </source>
</reference>
<dbReference type="RefSeq" id="WP_003454711.1">
    <property type="nucleotide sequence ID" value="NZ_CP065748.1"/>
</dbReference>
<dbReference type="Proteomes" id="UP000595064">
    <property type="component" value="Chromosome"/>
</dbReference>